<proteinExistence type="predicted"/>
<name>A0A378VZB2_NEIGO</name>
<organism evidence="1">
    <name type="scientific">Neisseria gonorrhoeae</name>
    <dbReference type="NCBI Taxonomy" id="485"/>
    <lineage>
        <taxon>Bacteria</taxon>
        <taxon>Pseudomonadati</taxon>
        <taxon>Pseudomonadota</taxon>
        <taxon>Betaproteobacteria</taxon>
        <taxon>Neisseriales</taxon>
        <taxon>Neisseriaceae</taxon>
        <taxon>Neisseria</taxon>
    </lineage>
</organism>
<gene>
    <name evidence="1" type="ORF">NCTC11421_02098</name>
</gene>
<dbReference type="AlphaFoldDB" id="A0A378VZB2"/>
<accession>A0A378VZB2</accession>
<sequence>MELESVTSGKLGLFSTKNDDFSVPEIDFTASTDEAGFKIGTLWIQE</sequence>
<evidence type="ECO:0000313" key="1">
    <source>
        <dbReference type="EMBL" id="SUA24108.1"/>
    </source>
</evidence>
<reference evidence="1" key="1">
    <citation type="submission" date="2018-06" db="EMBL/GenBank/DDBJ databases">
        <authorList>
            <consortium name="Pathogen Informatics"/>
            <person name="Doyle S."/>
        </authorList>
    </citation>
    <scope>NUCLEOTIDE SEQUENCE [LARGE SCALE GENOMIC DNA]</scope>
    <source>
        <strain evidence="1">NCTC11421</strain>
    </source>
</reference>
<protein>
    <submittedName>
        <fullName evidence="1">Phage associated protein</fullName>
    </submittedName>
</protein>
<dbReference type="EMBL" id="UGRI01000001">
    <property type="protein sequence ID" value="SUA24108.1"/>
    <property type="molecule type" value="Genomic_DNA"/>
</dbReference>